<reference evidence="2" key="2">
    <citation type="submission" date="2021-04" db="EMBL/GenBank/DDBJ databases">
        <authorList>
            <person name="Gilroy R."/>
        </authorList>
    </citation>
    <scope>NUCLEOTIDE SEQUENCE</scope>
    <source>
        <strain evidence="2">Gambia11-129</strain>
    </source>
</reference>
<comment type="caution">
    <text evidence="2">The sequence shown here is derived from an EMBL/GenBank/DDBJ whole genome shotgun (WGS) entry which is preliminary data.</text>
</comment>
<reference evidence="2" key="1">
    <citation type="journal article" date="2021" name="PeerJ">
        <title>Extensive microbial diversity within the chicken gut microbiome revealed by metagenomics and culture.</title>
        <authorList>
            <person name="Gilroy R."/>
            <person name="Ravi A."/>
            <person name="Getino M."/>
            <person name="Pursley I."/>
            <person name="Horton D.L."/>
            <person name="Alikhan N.F."/>
            <person name="Baker D."/>
            <person name="Gharbi K."/>
            <person name="Hall N."/>
            <person name="Watson M."/>
            <person name="Adriaenssens E.M."/>
            <person name="Foster-Nyarko E."/>
            <person name="Jarju S."/>
            <person name="Secka A."/>
            <person name="Antonio M."/>
            <person name="Oren A."/>
            <person name="Chaudhuri R.R."/>
            <person name="La Ragione R."/>
            <person name="Hildebrand F."/>
            <person name="Pallen M.J."/>
        </authorList>
    </citation>
    <scope>NUCLEOTIDE SEQUENCE</scope>
    <source>
        <strain evidence="2">Gambia11-129</strain>
    </source>
</reference>
<evidence type="ECO:0000313" key="3">
    <source>
        <dbReference type="Proteomes" id="UP000823936"/>
    </source>
</evidence>
<name>A0A9D1PUP7_9SPIO</name>
<dbReference type="AlphaFoldDB" id="A0A9D1PUP7"/>
<dbReference type="InterPro" id="IPR027417">
    <property type="entry name" value="P-loop_NTPase"/>
</dbReference>
<dbReference type="Gene3D" id="3.40.50.300">
    <property type="entry name" value="P-loop containing nucleotide triphosphate hydrolases"/>
    <property type="match status" value="1"/>
</dbReference>
<dbReference type="PANTHER" id="PTHR34704">
    <property type="entry name" value="ATPASE"/>
    <property type="match status" value="1"/>
</dbReference>
<protein>
    <submittedName>
        <fullName evidence="2">AAA family ATPase</fullName>
    </submittedName>
</protein>
<evidence type="ECO:0000259" key="1">
    <source>
        <dbReference type="Pfam" id="PF13173"/>
    </source>
</evidence>
<dbReference type="Pfam" id="PF13173">
    <property type="entry name" value="AAA_14"/>
    <property type="match status" value="1"/>
</dbReference>
<gene>
    <name evidence="2" type="ORF">IAB12_04920</name>
</gene>
<sequence>MYISRKVDREFEKIIENNDAILIYGFFKSGKSTLLRNALKKRKEKTIILTAKESAYEKNLLAFAEKADRLISVEKTSSLFSLFSLFNEREEKVIFVIEEIENIRKQEDEIKRMLKERGENTKIILTTASLDFYNDLSSSRYLDKCSFIPTFEYSEAESFYSKLNSKDKLLFYSVFGSLPYVNMLINEEESLKKNIRNIFIAKSSPIHPYMLYEITKNIGKRSYAYDILSELGSEYKTYSDLLPSLYQENNGLLDKQLSVLLGEGLIEKINPINKIGNRKSRYYCIKDGAVAFYYSYIYPYLDEISELSEKEFFELHVERELGLFTDRMISRALNSYFKRTYMADESGIFDDDGVVFNSSFLKNGEYTLTFIRTNDGKMTSDEAEGIKCKYKKAFFSLNGFDFNAFDVELLSPKDLYKERI</sequence>
<dbReference type="InterPro" id="IPR041682">
    <property type="entry name" value="AAA_14"/>
</dbReference>
<organism evidence="2 3">
    <name type="scientific">Candidatus Ornithospirochaeta avicola</name>
    <dbReference type="NCBI Taxonomy" id="2840896"/>
    <lineage>
        <taxon>Bacteria</taxon>
        <taxon>Pseudomonadati</taxon>
        <taxon>Spirochaetota</taxon>
        <taxon>Spirochaetia</taxon>
        <taxon>Spirochaetales</taxon>
        <taxon>Spirochaetaceae</taxon>
        <taxon>Spirochaetaceae incertae sedis</taxon>
        <taxon>Candidatus Ornithospirochaeta</taxon>
    </lineage>
</organism>
<dbReference type="SUPFAM" id="SSF52540">
    <property type="entry name" value="P-loop containing nucleoside triphosphate hydrolases"/>
    <property type="match status" value="1"/>
</dbReference>
<dbReference type="EMBL" id="DXHU01000019">
    <property type="protein sequence ID" value="HIV99098.1"/>
    <property type="molecule type" value="Genomic_DNA"/>
</dbReference>
<dbReference type="PANTHER" id="PTHR34704:SF1">
    <property type="entry name" value="ATPASE"/>
    <property type="match status" value="1"/>
</dbReference>
<proteinExistence type="predicted"/>
<evidence type="ECO:0000313" key="2">
    <source>
        <dbReference type="EMBL" id="HIV99098.1"/>
    </source>
</evidence>
<dbReference type="Proteomes" id="UP000823936">
    <property type="component" value="Unassembled WGS sequence"/>
</dbReference>
<feature type="domain" description="AAA" evidence="1">
    <location>
        <begin position="18"/>
        <end position="132"/>
    </location>
</feature>
<accession>A0A9D1PUP7</accession>